<evidence type="ECO:0000313" key="1">
    <source>
        <dbReference type="EMBL" id="AMP99816.1"/>
    </source>
</evidence>
<dbReference type="RefSeq" id="WP_068402314.1">
    <property type="nucleotide sequence ID" value="NZ_CP014504.1"/>
</dbReference>
<proteinExistence type="predicted"/>
<dbReference type="AlphaFoldDB" id="A0A127VEQ9"/>
<dbReference type="PATRIC" id="fig|188932.3.peg.3069"/>
<dbReference type="Proteomes" id="UP000071561">
    <property type="component" value="Chromosome"/>
</dbReference>
<protein>
    <submittedName>
        <fullName evidence="1">Uncharacterized protein</fullName>
    </submittedName>
</protein>
<name>A0A127VEQ9_9SPHI</name>
<organism evidence="1 2">
    <name type="scientific">Pedobacter cryoconitis</name>
    <dbReference type="NCBI Taxonomy" id="188932"/>
    <lineage>
        <taxon>Bacteria</taxon>
        <taxon>Pseudomonadati</taxon>
        <taxon>Bacteroidota</taxon>
        <taxon>Sphingobacteriia</taxon>
        <taxon>Sphingobacteriales</taxon>
        <taxon>Sphingobacteriaceae</taxon>
        <taxon>Pedobacter</taxon>
    </lineage>
</organism>
<evidence type="ECO:0000313" key="2">
    <source>
        <dbReference type="Proteomes" id="UP000071561"/>
    </source>
</evidence>
<sequence>MEKFKNALKSVNKFGILAIALVAFATMAFTPAKNLAVKKWGYNPSTSQWVEITGLEQSDRENTRDYKCTSSLNNCSAEFDASQNPNIDASSPQNIVPGTFAFE</sequence>
<keyword evidence="2" id="KW-1185">Reference proteome</keyword>
<accession>A0A127VEQ9</accession>
<dbReference type="KEGG" id="pcm:AY601_2942"/>
<reference evidence="1 2" key="1">
    <citation type="submission" date="2016-03" db="EMBL/GenBank/DDBJ databases">
        <title>Complete genome sequence of Pedobacter cryoconitis PAMC 27485.</title>
        <authorList>
            <person name="Lee J."/>
            <person name="Kim O.-S."/>
        </authorList>
    </citation>
    <scope>NUCLEOTIDE SEQUENCE [LARGE SCALE GENOMIC DNA]</scope>
    <source>
        <strain evidence="1 2">PAMC 27485</strain>
    </source>
</reference>
<dbReference type="EMBL" id="CP014504">
    <property type="protein sequence ID" value="AMP99816.1"/>
    <property type="molecule type" value="Genomic_DNA"/>
</dbReference>
<gene>
    <name evidence="1" type="ORF">AY601_2942</name>
</gene>
<dbReference type="OrthoDB" id="773360at2"/>